<feature type="region of interest" description="Disordered" evidence="4">
    <location>
        <begin position="270"/>
        <end position="326"/>
    </location>
</feature>
<proteinExistence type="inferred from homology"/>
<dbReference type="Proteomes" id="UP001057455">
    <property type="component" value="Unassembled WGS sequence"/>
</dbReference>
<protein>
    <recommendedName>
        <fullName evidence="2">Ubiquitin-fold modifier-conjugating enzyme 1</fullName>
    </recommendedName>
</protein>
<organism evidence="5 6">
    <name type="scientific">Babesia ovis</name>
    <dbReference type="NCBI Taxonomy" id="5869"/>
    <lineage>
        <taxon>Eukaryota</taxon>
        <taxon>Sar</taxon>
        <taxon>Alveolata</taxon>
        <taxon>Apicomplexa</taxon>
        <taxon>Aconoidasida</taxon>
        <taxon>Piroplasmida</taxon>
        <taxon>Babesiidae</taxon>
        <taxon>Babesia</taxon>
    </lineage>
</organism>
<dbReference type="SUPFAM" id="SSF54495">
    <property type="entry name" value="UBC-like"/>
    <property type="match status" value="1"/>
</dbReference>
<dbReference type="AlphaFoldDB" id="A0A9W5TDM4"/>
<accession>A0A9W5TDM4</accession>
<dbReference type="OrthoDB" id="10256182at2759"/>
<dbReference type="Gene3D" id="3.30.310.10">
    <property type="entry name" value="TATA-Binding Protein"/>
    <property type="match status" value="2"/>
</dbReference>
<evidence type="ECO:0000256" key="1">
    <source>
        <dbReference type="ARBA" id="ARBA00008451"/>
    </source>
</evidence>
<dbReference type="SUPFAM" id="SSF55945">
    <property type="entry name" value="TATA-box binding protein-like"/>
    <property type="match status" value="2"/>
</dbReference>
<evidence type="ECO:0000256" key="2">
    <source>
        <dbReference type="ARBA" id="ARBA00013306"/>
    </source>
</evidence>
<dbReference type="InterPro" id="IPR014806">
    <property type="entry name" value="Ufc1"/>
</dbReference>
<feature type="compositionally biased region" description="Polar residues" evidence="4">
    <location>
        <begin position="291"/>
        <end position="311"/>
    </location>
</feature>
<dbReference type="InterPro" id="IPR012295">
    <property type="entry name" value="TBP_dom_sf"/>
</dbReference>
<feature type="region of interest" description="Disordered" evidence="4">
    <location>
        <begin position="348"/>
        <end position="374"/>
    </location>
</feature>
<dbReference type="CDD" id="cd11686">
    <property type="entry name" value="UBCc_UFC1"/>
    <property type="match status" value="1"/>
</dbReference>
<dbReference type="GO" id="GO:0061657">
    <property type="term" value="F:UFM1 conjugating enzyme activity"/>
    <property type="evidence" value="ECO:0007669"/>
    <property type="project" value="InterPro"/>
</dbReference>
<keyword evidence="3" id="KW-0833">Ubl conjugation pathway</keyword>
<dbReference type="PANTHER" id="PTHR12921:SF0">
    <property type="entry name" value="UBIQUITIN-FOLD MODIFIER-CONJUGATING ENZYME 1"/>
    <property type="match status" value="1"/>
</dbReference>
<dbReference type="EMBL" id="BLIY01000007">
    <property type="protein sequence ID" value="GFE53814.1"/>
    <property type="molecule type" value="Genomic_DNA"/>
</dbReference>
<evidence type="ECO:0000256" key="4">
    <source>
        <dbReference type="SAM" id="MobiDB-lite"/>
    </source>
</evidence>
<dbReference type="InterPro" id="IPR016135">
    <property type="entry name" value="UBQ-conjugating_enzyme/RWD"/>
</dbReference>
<comment type="similarity">
    <text evidence="1">Belongs to the ubiquitin-conjugating enzyme family. UFC1 subfamily.</text>
</comment>
<comment type="caution">
    <text evidence="5">The sequence shown here is derived from an EMBL/GenBank/DDBJ whole genome shotgun (WGS) entry which is preliminary data.</text>
</comment>
<keyword evidence="6" id="KW-1185">Reference proteome</keyword>
<evidence type="ECO:0000313" key="6">
    <source>
        <dbReference type="Proteomes" id="UP001057455"/>
    </source>
</evidence>
<reference evidence="5" key="1">
    <citation type="submission" date="2019-12" db="EMBL/GenBank/DDBJ databases">
        <title>Genome sequence of Babesia ovis.</title>
        <authorList>
            <person name="Yamagishi J."/>
            <person name="Sevinc F."/>
            <person name="Xuan X."/>
        </authorList>
    </citation>
    <scope>NUCLEOTIDE SEQUENCE</scope>
    <source>
        <strain evidence="5">Selcuk</strain>
    </source>
</reference>
<evidence type="ECO:0000256" key="3">
    <source>
        <dbReference type="ARBA" id="ARBA00022786"/>
    </source>
</evidence>
<dbReference type="Pfam" id="PF08694">
    <property type="entry name" value="UFC1"/>
    <property type="match status" value="1"/>
</dbReference>
<dbReference type="Gene3D" id="3.10.110.10">
    <property type="entry name" value="Ubiquitin Conjugating Enzyme"/>
    <property type="match status" value="1"/>
</dbReference>
<dbReference type="GO" id="GO:1990592">
    <property type="term" value="P:protein K69-linked ufmylation"/>
    <property type="evidence" value="ECO:0007669"/>
    <property type="project" value="TreeGrafter"/>
</dbReference>
<evidence type="ECO:0000313" key="5">
    <source>
        <dbReference type="EMBL" id="GFE53814.1"/>
    </source>
</evidence>
<dbReference type="GO" id="GO:0005737">
    <property type="term" value="C:cytoplasm"/>
    <property type="evidence" value="ECO:0007669"/>
    <property type="project" value="TreeGrafter"/>
</dbReference>
<name>A0A9W5TDM4_BABOV</name>
<gene>
    <name evidence="5" type="ORF">BaOVIS_012180</name>
</gene>
<dbReference type="PANTHER" id="PTHR12921">
    <property type="entry name" value="UBIQUITIN-FOLD MODIFIER-CONJUGATING ENZYME 1"/>
    <property type="match status" value="1"/>
</dbReference>
<sequence>MDEPLDSADTAAILQLVEEVELGAELQLNISAQNAIVVHNITACSDFGVPLDLEEVVRCLGNSIYEPQEFYCARVDVRIKTSLSVDNNITESKGFAGIEHVVVKNADRVPMLQSTLSRRFPNIDPLHLQQCAKLGKCYYSLESEWLTAEYSTLKASIFSNGKVSLTGGKSMLAIAVGLWKLCRAIRQRINKAASVRSFVATNILAVYHYPSQLVLQAFEKQCKGSVYDPFRFAGVRLRLPVKSSICAYDIRQLVFAAFGKSSRNDHQAFQELSDGTSSSDDSDSFDNMSDEQTAMPSFGQQQAQPMTNNKQVLPRPVQNAATAVTQRSRIKGNLRRFITNAISSNKRTVHQGSSVVPEPAAKKPQPVDTNAGNRVWCNNKNAGVLDTDVTKEEVVTINVYTTGNVMFTGARSKLMANGHEEVKSSVLNATTEGIPQCATNAGPVDAAAEWEERLNEEFAALIHYVEENKANDTEWFTIDCDDKGTKWFGECWHVHNMKTYRFRLEINIPAAYPNAPPDIVLPDLDGKTAKMYRGGSICLDAHFAPLWQKNVPRYGIAHGLALGVGTCVPLSNDVAAGTLVSE</sequence>